<protein>
    <submittedName>
        <fullName evidence="4 6">Late nodulin</fullName>
    </submittedName>
    <submittedName>
        <fullName evidence="3">Nodule-specific cysteine-rich peptide 19</fullName>
    </submittedName>
</protein>
<gene>
    <name evidence="4" type="ordered locus">MTR_5g056185</name>
    <name evidence="6" type="ORF">MtrunA17_Chr5g0423371</name>
</gene>
<feature type="domain" description="Late nodulin" evidence="2">
    <location>
        <begin position="1"/>
        <end position="52"/>
    </location>
</feature>
<dbReference type="Proteomes" id="UP000265566">
    <property type="component" value="Chromosome 5"/>
</dbReference>
<evidence type="ECO:0000259" key="2">
    <source>
        <dbReference type="Pfam" id="PF07127"/>
    </source>
</evidence>
<dbReference type="EMBL" id="CM001221">
    <property type="protein sequence ID" value="AES97570.1"/>
    <property type="molecule type" value="Genomic_DNA"/>
</dbReference>
<dbReference type="InterPro" id="IPR009810">
    <property type="entry name" value="Nodulin_late_dom"/>
</dbReference>
<reference evidence="3" key="1">
    <citation type="journal article" date="2007" name="Mol. Plant Microbe Interact.">
        <title>Genomic organization and evolutionary insights on GRP and NCR genes, two large nodule-specific gene families in Medicago truncatula.</title>
        <authorList>
            <person name="Alunni B."/>
            <person name="Kevei Z."/>
            <person name="Redondo-Nieto M."/>
            <person name="Kondorosi A."/>
            <person name="Mergaert P."/>
            <person name="Kondorosi E."/>
        </authorList>
    </citation>
    <scope>NUCLEOTIDE SEQUENCE</scope>
</reference>
<evidence type="ECO:0000313" key="6">
    <source>
        <dbReference type="EMBL" id="RHN55892.1"/>
    </source>
</evidence>
<dbReference type="EMBL" id="EF414286">
    <property type="protein sequence ID" value="ABS31372.1"/>
    <property type="molecule type" value="mRNA"/>
</dbReference>
<dbReference type="AlphaFoldDB" id="A7KH65"/>
<name>A7KH65_MEDTR</name>
<feature type="signal peptide" evidence="1">
    <location>
        <begin position="1"/>
        <end position="23"/>
    </location>
</feature>
<sequence length="102" mass="11936">MKFIYIMILFLSLFLVQFLTCKGLTVPCENPTTCPEDFCTPPMITRCINFICLCDGPEYAEPEYDGPEPEYDHKGDFLSVKPKIINENMMMRERHMMKEIEV</sequence>
<dbReference type="HOGENOM" id="CLU_2376053_0_0_1"/>
<evidence type="ECO:0000256" key="1">
    <source>
        <dbReference type="SAM" id="SignalP"/>
    </source>
</evidence>
<keyword evidence="8" id="KW-1185">Reference proteome</keyword>
<organism evidence="3">
    <name type="scientific">Medicago truncatula</name>
    <name type="common">Barrel medic</name>
    <name type="synonym">Medicago tribuloides</name>
    <dbReference type="NCBI Taxonomy" id="3880"/>
    <lineage>
        <taxon>Eukaryota</taxon>
        <taxon>Viridiplantae</taxon>
        <taxon>Streptophyta</taxon>
        <taxon>Embryophyta</taxon>
        <taxon>Tracheophyta</taxon>
        <taxon>Spermatophyta</taxon>
        <taxon>Magnoliopsida</taxon>
        <taxon>eudicotyledons</taxon>
        <taxon>Gunneridae</taxon>
        <taxon>Pentapetalae</taxon>
        <taxon>rosids</taxon>
        <taxon>fabids</taxon>
        <taxon>Fabales</taxon>
        <taxon>Fabaceae</taxon>
        <taxon>Papilionoideae</taxon>
        <taxon>50 kb inversion clade</taxon>
        <taxon>NPAAA clade</taxon>
        <taxon>Hologalegina</taxon>
        <taxon>IRL clade</taxon>
        <taxon>Trifolieae</taxon>
        <taxon>Medicago</taxon>
    </lineage>
</organism>
<dbReference type="Pfam" id="PF07127">
    <property type="entry name" value="Nodulin_late"/>
    <property type="match status" value="1"/>
</dbReference>
<evidence type="ECO:0000313" key="7">
    <source>
        <dbReference type="EnsemblPlants" id="AES97570"/>
    </source>
</evidence>
<reference evidence="4 8" key="4">
    <citation type="journal article" date="2014" name="BMC Genomics">
        <title>An improved genome release (version Mt4.0) for the model legume Medicago truncatula.</title>
        <authorList>
            <person name="Tang H."/>
            <person name="Krishnakumar V."/>
            <person name="Bidwell S."/>
            <person name="Rosen B."/>
            <person name="Chan A."/>
            <person name="Zhou S."/>
            <person name="Gentzbittel L."/>
            <person name="Childs K.L."/>
            <person name="Yandell M."/>
            <person name="Gundlach H."/>
            <person name="Mayer K.F."/>
            <person name="Schwartz D.C."/>
            <person name="Town C.D."/>
        </authorList>
    </citation>
    <scope>GENOME REANNOTATION</scope>
    <source>
        <strain evidence="7 8">cv. Jemalong A17</strain>
    </source>
</reference>
<dbReference type="EnsemblPlants" id="AES97570">
    <property type="protein sequence ID" value="AES97570"/>
    <property type="gene ID" value="MTR_5g056185"/>
</dbReference>
<reference evidence="4 8" key="2">
    <citation type="journal article" date="2011" name="Nature">
        <title>The Medicago genome provides insight into the evolution of rhizobial symbioses.</title>
        <authorList>
            <person name="Young N.D."/>
            <person name="Debelle F."/>
            <person name="Oldroyd G.E."/>
            <person name="Geurts R."/>
            <person name="Cannon S.B."/>
            <person name="Udvardi M.K."/>
            <person name="Benedito V.A."/>
            <person name="Mayer K.F."/>
            <person name="Gouzy J."/>
            <person name="Schoof H."/>
            <person name="Van de Peer Y."/>
            <person name="Proost S."/>
            <person name="Cook D.R."/>
            <person name="Meyers B.C."/>
            <person name="Spannagl M."/>
            <person name="Cheung F."/>
            <person name="De Mita S."/>
            <person name="Krishnakumar V."/>
            <person name="Gundlach H."/>
            <person name="Zhou S."/>
            <person name="Mudge J."/>
            <person name="Bharti A.K."/>
            <person name="Murray J.D."/>
            <person name="Naoumkina M.A."/>
            <person name="Rosen B."/>
            <person name="Silverstein K.A."/>
            <person name="Tang H."/>
            <person name="Rombauts S."/>
            <person name="Zhao P.X."/>
            <person name="Zhou P."/>
            <person name="Barbe V."/>
            <person name="Bardou P."/>
            <person name="Bechner M."/>
            <person name="Bellec A."/>
            <person name="Berger A."/>
            <person name="Berges H."/>
            <person name="Bidwell S."/>
            <person name="Bisseling T."/>
            <person name="Choisne N."/>
            <person name="Couloux A."/>
            <person name="Denny R."/>
            <person name="Deshpande S."/>
            <person name="Dai X."/>
            <person name="Doyle J.J."/>
            <person name="Dudez A.M."/>
            <person name="Farmer A.D."/>
            <person name="Fouteau S."/>
            <person name="Franken C."/>
            <person name="Gibelin C."/>
            <person name="Gish J."/>
            <person name="Goldstein S."/>
            <person name="Gonzalez A.J."/>
            <person name="Green P.J."/>
            <person name="Hallab A."/>
            <person name="Hartog M."/>
            <person name="Hua A."/>
            <person name="Humphray S.J."/>
            <person name="Jeong D.H."/>
            <person name="Jing Y."/>
            <person name="Jocker A."/>
            <person name="Kenton S.M."/>
            <person name="Kim D.J."/>
            <person name="Klee K."/>
            <person name="Lai H."/>
            <person name="Lang C."/>
            <person name="Lin S."/>
            <person name="Macmil S.L."/>
            <person name="Magdelenat G."/>
            <person name="Matthews L."/>
            <person name="McCorrison J."/>
            <person name="Monaghan E.L."/>
            <person name="Mun J.H."/>
            <person name="Najar F.Z."/>
            <person name="Nicholson C."/>
            <person name="Noirot C."/>
            <person name="O'Bleness M."/>
            <person name="Paule C.R."/>
            <person name="Poulain J."/>
            <person name="Prion F."/>
            <person name="Qin B."/>
            <person name="Qu C."/>
            <person name="Retzel E.F."/>
            <person name="Riddle C."/>
            <person name="Sallet E."/>
            <person name="Samain S."/>
            <person name="Samson N."/>
            <person name="Sanders I."/>
            <person name="Saurat O."/>
            <person name="Scarpelli C."/>
            <person name="Schiex T."/>
            <person name="Segurens B."/>
            <person name="Severin A.J."/>
            <person name="Sherrier D.J."/>
            <person name="Shi R."/>
            <person name="Sims S."/>
            <person name="Singer S.R."/>
            <person name="Sinharoy S."/>
            <person name="Sterck L."/>
            <person name="Viollet A."/>
            <person name="Wang B.B."/>
            <person name="Wang K."/>
            <person name="Wang M."/>
            <person name="Wang X."/>
            <person name="Warfsmann J."/>
            <person name="Weissenbach J."/>
            <person name="White D.D."/>
            <person name="White J.D."/>
            <person name="Wiley G.B."/>
            <person name="Wincker P."/>
            <person name="Xing Y."/>
            <person name="Yang L."/>
            <person name="Yao Z."/>
            <person name="Ying F."/>
            <person name="Zhai J."/>
            <person name="Zhou L."/>
            <person name="Zuber A."/>
            <person name="Denarie J."/>
            <person name="Dixon R.A."/>
            <person name="May G.D."/>
            <person name="Schwartz D.C."/>
            <person name="Rogers J."/>
            <person name="Quetier F."/>
            <person name="Town C.D."/>
            <person name="Roe B.A."/>
        </authorList>
    </citation>
    <scope>NUCLEOTIDE SEQUENCE [LARGE SCALE GENOMIC DNA]</scope>
    <source>
        <strain evidence="4">A17</strain>
        <strain evidence="7 8">cv. Jemalong A17</strain>
    </source>
</reference>
<dbReference type="Gramene" id="rna31171">
    <property type="protein sequence ID" value="RHN55892.1"/>
    <property type="gene ID" value="gene31171"/>
</dbReference>
<dbReference type="EMBL" id="BT139188">
    <property type="protein sequence ID" value="AFK38983.1"/>
    <property type="molecule type" value="mRNA"/>
</dbReference>
<dbReference type="GO" id="GO:0046872">
    <property type="term" value="F:metal ion binding"/>
    <property type="evidence" value="ECO:0007669"/>
    <property type="project" value="InterPro"/>
</dbReference>
<dbReference type="EMBL" id="PSQE01000005">
    <property type="protein sequence ID" value="RHN55892.1"/>
    <property type="molecule type" value="Genomic_DNA"/>
</dbReference>
<evidence type="ECO:0000313" key="8">
    <source>
        <dbReference type="Proteomes" id="UP000002051"/>
    </source>
</evidence>
<accession>A7KH65</accession>
<evidence type="ECO:0000313" key="5">
    <source>
        <dbReference type="EMBL" id="AFK38983.1"/>
    </source>
</evidence>
<evidence type="ECO:0000313" key="3">
    <source>
        <dbReference type="EMBL" id="ABS31372.1"/>
    </source>
</evidence>
<evidence type="ECO:0000313" key="4">
    <source>
        <dbReference type="EMBL" id="AES97570.1"/>
    </source>
</evidence>
<dbReference type="Proteomes" id="UP000002051">
    <property type="component" value="Chromosome 5"/>
</dbReference>
<keyword evidence="1" id="KW-0732">Signal</keyword>
<reference evidence="5" key="3">
    <citation type="submission" date="2012-05" db="EMBL/GenBank/DDBJ databases">
        <authorList>
            <person name="Krishnakumar V."/>
            <person name="Cheung F."/>
            <person name="Xiao Y."/>
            <person name="Chan A."/>
            <person name="Moskal W.A."/>
            <person name="Town C.D."/>
        </authorList>
    </citation>
    <scope>NUCLEOTIDE SEQUENCE</scope>
</reference>
<reference evidence="7" key="5">
    <citation type="submission" date="2015-04" db="UniProtKB">
        <authorList>
            <consortium name="EnsemblPlants"/>
        </authorList>
    </citation>
    <scope>IDENTIFICATION</scope>
    <source>
        <strain evidence="7">cv. Jemalong A17</strain>
    </source>
</reference>
<dbReference type="PaxDb" id="3880-AES97570"/>
<feature type="chain" id="PRO_5014565795" evidence="1">
    <location>
        <begin position="24"/>
        <end position="102"/>
    </location>
</feature>
<proteinExistence type="evidence at transcript level"/>
<reference evidence="6" key="6">
    <citation type="journal article" date="2018" name="Nat. Plants">
        <title>Whole-genome landscape of Medicago truncatula symbiotic genes.</title>
        <authorList>
            <person name="Pecrix Y."/>
            <person name="Gamas P."/>
            <person name="Carrere S."/>
        </authorList>
    </citation>
    <scope>NUCLEOTIDE SEQUENCE</scope>
    <source>
        <tissue evidence="6">Leaves</tissue>
    </source>
</reference>